<feature type="region of interest" description="Disordered" evidence="12">
    <location>
        <begin position="429"/>
        <end position="451"/>
    </location>
</feature>
<feature type="coiled-coil region" evidence="11">
    <location>
        <begin position="173"/>
        <end position="228"/>
    </location>
</feature>
<dbReference type="InterPro" id="IPR003054">
    <property type="entry name" value="Keratin_II"/>
</dbReference>
<keyword evidence="1" id="KW-0416">Keratin</keyword>
<evidence type="ECO:0000256" key="5">
    <source>
        <dbReference type="ARBA" id="ARBA00039431"/>
    </source>
</evidence>
<dbReference type="GeneTree" id="ENSGT00940000161303"/>
<evidence type="ECO:0000256" key="4">
    <source>
        <dbReference type="ARBA" id="ARBA00038822"/>
    </source>
</evidence>
<reference evidence="14" key="2">
    <citation type="submission" date="2025-08" db="UniProtKB">
        <authorList>
            <consortium name="Ensembl"/>
        </authorList>
    </citation>
    <scope>IDENTIFICATION</scope>
    <source>
        <strain evidence="14">Thoroughbred</strain>
    </source>
</reference>
<dbReference type="PROSITE" id="PS00226">
    <property type="entry name" value="IF_ROD_1"/>
    <property type="match status" value="1"/>
</dbReference>
<dbReference type="STRING" id="9796.ENSECAP00000032834"/>
<dbReference type="Gene3D" id="1.20.5.170">
    <property type="match status" value="1"/>
</dbReference>
<dbReference type="InParanoid" id="A0A3Q2HGP3"/>
<dbReference type="SUPFAM" id="SSF46579">
    <property type="entry name" value="Prefoldin"/>
    <property type="match status" value="1"/>
</dbReference>
<dbReference type="Gene3D" id="1.20.5.500">
    <property type="entry name" value="Single helix bin"/>
    <property type="match status" value="1"/>
</dbReference>
<feature type="coiled-coil region" evidence="11">
    <location>
        <begin position="95"/>
        <end position="129"/>
    </location>
</feature>
<dbReference type="Pfam" id="PF16208">
    <property type="entry name" value="Keratin_2_head"/>
    <property type="match status" value="1"/>
</dbReference>
<dbReference type="PROSITE" id="PS51842">
    <property type="entry name" value="IF_ROD_2"/>
    <property type="match status" value="1"/>
</dbReference>
<evidence type="ECO:0000256" key="12">
    <source>
        <dbReference type="SAM" id="MobiDB-lite"/>
    </source>
</evidence>
<keyword evidence="3 11" id="KW-0175">Coiled coil</keyword>
<dbReference type="AlphaFoldDB" id="A0A3Q2HGP3"/>
<feature type="coiled-coil region" evidence="11">
    <location>
        <begin position="301"/>
        <end position="356"/>
    </location>
</feature>
<dbReference type="InterPro" id="IPR032444">
    <property type="entry name" value="Keratin_2_head"/>
</dbReference>
<dbReference type="SUPFAM" id="SSF64593">
    <property type="entry name" value="Intermediate filament protein, coiled coil region"/>
    <property type="match status" value="3"/>
</dbReference>
<evidence type="ECO:0000259" key="13">
    <source>
        <dbReference type="PROSITE" id="PS51842"/>
    </source>
</evidence>
<dbReference type="VGNC" id="VGNC:19536">
    <property type="gene designation" value="KRT7"/>
</dbReference>
<evidence type="ECO:0000256" key="3">
    <source>
        <dbReference type="ARBA" id="ARBA00023054"/>
    </source>
</evidence>
<keyword evidence="2 10" id="KW-0403">Intermediate filament</keyword>
<evidence type="ECO:0000256" key="9">
    <source>
        <dbReference type="ARBA" id="ARBA00061646"/>
    </source>
</evidence>
<comment type="similarity">
    <text evidence="9 10">Belongs to the intermediate filament family.</text>
</comment>
<dbReference type="PRINTS" id="PR01276">
    <property type="entry name" value="TYPE2KERATIN"/>
</dbReference>
<evidence type="ECO:0000256" key="8">
    <source>
        <dbReference type="ARBA" id="ARBA00043134"/>
    </source>
</evidence>
<gene>
    <name evidence="14 16" type="primary">KRT7</name>
</gene>
<dbReference type="SMART" id="SM01391">
    <property type="entry name" value="Filament"/>
    <property type="match status" value="1"/>
</dbReference>
<evidence type="ECO:0000313" key="16">
    <source>
        <dbReference type="VGNC" id="VGNC:19536"/>
    </source>
</evidence>
<dbReference type="GO" id="GO:0045095">
    <property type="term" value="C:keratin filament"/>
    <property type="evidence" value="ECO:0007669"/>
    <property type="project" value="InterPro"/>
</dbReference>
<dbReference type="PANTHER" id="PTHR45616">
    <property type="entry name" value="GATA-TYPE DOMAIN-CONTAINING PROTEIN"/>
    <property type="match status" value="1"/>
</dbReference>
<dbReference type="Proteomes" id="UP000002281">
    <property type="component" value="Chromosome 6"/>
</dbReference>
<evidence type="ECO:0000256" key="11">
    <source>
        <dbReference type="SAM" id="Coils"/>
    </source>
</evidence>
<dbReference type="InterPro" id="IPR039008">
    <property type="entry name" value="IF_rod_dom"/>
</dbReference>
<keyword evidence="15" id="KW-1185">Reference proteome</keyword>
<dbReference type="PaxDb" id="9796-ENSECAP00000032834"/>
<protein>
    <recommendedName>
        <fullName evidence="5">Keratin, type II cytoskeletal 7</fullName>
    </recommendedName>
    <alternativeName>
        <fullName evidence="7">Cytokeratin-7</fullName>
    </alternativeName>
    <alternativeName>
        <fullName evidence="6">Keratin-7</fullName>
    </alternativeName>
    <alternativeName>
        <fullName evidence="8">Type-II keratin Kb7</fullName>
    </alternativeName>
</protein>
<reference evidence="14 15" key="1">
    <citation type="journal article" date="2009" name="Science">
        <title>Genome sequence, comparative analysis, and population genetics of the domestic horse.</title>
        <authorList>
            <consortium name="Broad Institute Genome Sequencing Platform"/>
            <consortium name="Broad Institute Whole Genome Assembly Team"/>
            <person name="Wade C.M."/>
            <person name="Giulotto E."/>
            <person name="Sigurdsson S."/>
            <person name="Zoli M."/>
            <person name="Gnerre S."/>
            <person name="Imsland F."/>
            <person name="Lear T.L."/>
            <person name="Adelson D.L."/>
            <person name="Bailey E."/>
            <person name="Bellone R.R."/>
            <person name="Bloecker H."/>
            <person name="Distl O."/>
            <person name="Edgar R.C."/>
            <person name="Garber M."/>
            <person name="Leeb T."/>
            <person name="Mauceli E."/>
            <person name="MacLeod J.N."/>
            <person name="Penedo M.C.T."/>
            <person name="Raison J.M."/>
            <person name="Sharpe T."/>
            <person name="Vogel J."/>
            <person name="Andersson L."/>
            <person name="Antczak D.F."/>
            <person name="Biagi T."/>
            <person name="Binns M.M."/>
            <person name="Chowdhary B.P."/>
            <person name="Coleman S.J."/>
            <person name="Della Valle G."/>
            <person name="Fryc S."/>
            <person name="Guerin G."/>
            <person name="Hasegawa T."/>
            <person name="Hill E.W."/>
            <person name="Jurka J."/>
            <person name="Kiialainen A."/>
            <person name="Lindgren G."/>
            <person name="Liu J."/>
            <person name="Magnani E."/>
            <person name="Mickelson J.R."/>
            <person name="Murray J."/>
            <person name="Nergadze S.G."/>
            <person name="Onofrio R."/>
            <person name="Pedroni S."/>
            <person name="Piras M.F."/>
            <person name="Raudsepp T."/>
            <person name="Rocchi M."/>
            <person name="Roeed K.H."/>
            <person name="Ryder O.A."/>
            <person name="Searle S."/>
            <person name="Skow L."/>
            <person name="Swinburne J.E."/>
            <person name="Syvaenen A.C."/>
            <person name="Tozaki T."/>
            <person name="Valberg S.J."/>
            <person name="Vaudin M."/>
            <person name="White J.R."/>
            <person name="Zody M.C."/>
            <person name="Lander E.S."/>
            <person name="Lindblad-Toh K."/>
        </authorList>
    </citation>
    <scope>NUCLEOTIDE SEQUENCE [LARGE SCALE GENOMIC DNA]</scope>
    <source>
        <strain evidence="14 15">Thoroughbred</strain>
    </source>
</reference>
<dbReference type="FunFam" id="1.20.5.500:FF:000001">
    <property type="entry name" value="Type II keratin 23"/>
    <property type="match status" value="1"/>
</dbReference>
<dbReference type="FunCoup" id="A0A3Q2HGP3">
    <property type="interactions" value="32"/>
</dbReference>
<accession>A0A3Q2HGP3</accession>
<evidence type="ECO:0000313" key="15">
    <source>
        <dbReference type="Proteomes" id="UP000002281"/>
    </source>
</evidence>
<evidence type="ECO:0000256" key="6">
    <source>
        <dbReference type="ARBA" id="ARBA00042887"/>
    </source>
</evidence>
<sequence length="479" mass="53578">MSVHFSSQVFSSRSAAFPGRGAQMRPSSVRPGAFGSSSLYGLGTSRPRVAVRSAYPGPAGAGIREVTINQNLLAPLHVDIDPSIQQVRQEEREQIKTLNDKFASFIDKVRFLEQQNKLLETKWALLQEQKSAKSSCVPGIFEAQIAGLRKQLEGLQMDGGRLEVELRGVQDLVEDFKNKYEDEINRRTAAENEFVVLKKDVDAAYMNKVELEAKVDALNDEINFFKTLSEMELTELQSQISDTSVVLSMDNNRSLDLDGIIAEVRAQYEDIANRSRAEAEAWYQTKFETLQAQAGKHGDDLRNTRNEIAEMSRAVQRLQAEIDNTKNQRAKLEAALQRAKQDMAGQLRKYQELLNVKLALDVEIATYRKLLEGEESRELAEGLRCADLQRRPWRSVTCLREMLSLRRESSKEAGNEGVLEAECLDAGGKEGRSAAAGSERGKEEEGSLPLQLTCPLPGWHPVFVGRGIEHQRPLGRESS</sequence>
<comment type="subunit">
    <text evidence="4">Heterotetramer of two type I and two type II keratins. Interacts with eukaryotic translation initiator factor 3 (eIF3) subunit EIF3S10. Interacts with GPER1.</text>
</comment>
<reference evidence="14" key="3">
    <citation type="submission" date="2025-09" db="UniProtKB">
        <authorList>
            <consortium name="Ensembl"/>
        </authorList>
    </citation>
    <scope>IDENTIFICATION</scope>
    <source>
        <strain evidence="14">Thoroughbred</strain>
    </source>
</reference>
<dbReference type="FunFam" id="1.20.5.1160:FF:000001">
    <property type="entry name" value="Keratin type II"/>
    <property type="match status" value="1"/>
</dbReference>
<feature type="domain" description="IF rod" evidence="13">
    <location>
        <begin position="91"/>
        <end position="378"/>
    </location>
</feature>
<dbReference type="Pfam" id="PF00038">
    <property type="entry name" value="Filament"/>
    <property type="match status" value="1"/>
</dbReference>
<dbReference type="Ensembl" id="ENSECAT00000042962.3">
    <property type="protein sequence ID" value="ENSECAP00000032834.3"/>
    <property type="gene ID" value="ENSECAG00000020216.4"/>
</dbReference>
<organism evidence="14 15">
    <name type="scientific">Equus caballus</name>
    <name type="common">Horse</name>
    <dbReference type="NCBI Taxonomy" id="9796"/>
    <lineage>
        <taxon>Eukaryota</taxon>
        <taxon>Metazoa</taxon>
        <taxon>Chordata</taxon>
        <taxon>Craniata</taxon>
        <taxon>Vertebrata</taxon>
        <taxon>Euteleostomi</taxon>
        <taxon>Mammalia</taxon>
        <taxon>Eutheria</taxon>
        <taxon>Laurasiatheria</taxon>
        <taxon>Perissodactyla</taxon>
        <taxon>Equidae</taxon>
        <taxon>Equus</taxon>
    </lineage>
</organism>
<dbReference type="Bgee" id="ENSECAG00000020216">
    <property type="expression patterns" value="Expressed in zone of skin and 16 other cell types or tissues"/>
</dbReference>
<evidence type="ECO:0000256" key="1">
    <source>
        <dbReference type="ARBA" id="ARBA00022744"/>
    </source>
</evidence>
<evidence type="ECO:0000313" key="14">
    <source>
        <dbReference type="Ensembl" id="ENSECAP00000032834.3"/>
    </source>
</evidence>
<evidence type="ECO:0000256" key="7">
    <source>
        <dbReference type="ARBA" id="ARBA00042963"/>
    </source>
</evidence>
<evidence type="ECO:0000256" key="10">
    <source>
        <dbReference type="RuleBase" id="RU000685"/>
    </source>
</evidence>
<name>A0A3Q2HGP3_HORSE</name>
<proteinExistence type="inferred from homology"/>
<dbReference type="InterPro" id="IPR018039">
    <property type="entry name" value="IF_conserved"/>
</dbReference>
<dbReference type="Gene3D" id="1.20.5.1160">
    <property type="entry name" value="Vasodilator-stimulated phosphoprotein"/>
    <property type="match status" value="1"/>
</dbReference>
<evidence type="ECO:0000256" key="2">
    <source>
        <dbReference type="ARBA" id="ARBA00022754"/>
    </source>
</evidence>
<dbReference type="PANTHER" id="PTHR45616:SF21">
    <property type="entry name" value="KERATIN, TYPE II CYTOSKELETAL 7"/>
    <property type="match status" value="1"/>
</dbReference>